<organism evidence="7 8">
    <name type="scientific">Nocardioides aromaticivorans</name>
    <dbReference type="NCBI Taxonomy" id="200618"/>
    <lineage>
        <taxon>Bacteria</taxon>
        <taxon>Bacillati</taxon>
        <taxon>Actinomycetota</taxon>
        <taxon>Actinomycetes</taxon>
        <taxon>Propionibacteriales</taxon>
        <taxon>Nocardioidaceae</taxon>
        <taxon>Nocardioides</taxon>
    </lineage>
</organism>
<dbReference type="Pfam" id="PF00535">
    <property type="entry name" value="Glycos_transf_2"/>
    <property type="match status" value="1"/>
</dbReference>
<dbReference type="SUPFAM" id="SSF53448">
    <property type="entry name" value="Nucleotide-diphospho-sugar transferases"/>
    <property type="match status" value="1"/>
</dbReference>
<dbReference type="PANTHER" id="PTHR43179:SF12">
    <property type="entry name" value="GALACTOFURANOSYLTRANSFERASE GLFT2"/>
    <property type="match status" value="1"/>
</dbReference>
<feature type="compositionally biased region" description="Basic residues" evidence="5">
    <location>
        <begin position="483"/>
        <end position="492"/>
    </location>
</feature>
<comment type="pathway">
    <text evidence="1">Cell wall biogenesis; cell wall polysaccharide biosynthesis.</text>
</comment>
<comment type="similarity">
    <text evidence="2">Belongs to the glycosyltransferase 2 family.</text>
</comment>
<evidence type="ECO:0000313" key="7">
    <source>
        <dbReference type="EMBL" id="NYI44324.1"/>
    </source>
</evidence>
<dbReference type="EMBL" id="JACBZM010000001">
    <property type="protein sequence ID" value="NYI44324.1"/>
    <property type="molecule type" value="Genomic_DNA"/>
</dbReference>
<evidence type="ECO:0000256" key="2">
    <source>
        <dbReference type="ARBA" id="ARBA00006739"/>
    </source>
</evidence>
<dbReference type="Gene3D" id="3.90.550.10">
    <property type="entry name" value="Spore Coat Polysaccharide Biosynthesis Protein SpsA, Chain A"/>
    <property type="match status" value="1"/>
</dbReference>
<dbReference type="RefSeq" id="WP_179648214.1">
    <property type="nucleotide sequence ID" value="NZ_JACBZM010000001.1"/>
</dbReference>
<comment type="caution">
    <text evidence="7">The sequence shown here is derived from an EMBL/GenBank/DDBJ whole genome shotgun (WGS) entry which is preliminary data.</text>
</comment>
<protein>
    <submittedName>
        <fullName evidence="7">Mycofactocin system glycosyltransferase</fullName>
    </submittedName>
</protein>
<feature type="domain" description="Glycosyltransferase 2-like" evidence="6">
    <location>
        <begin position="84"/>
        <end position="201"/>
    </location>
</feature>
<evidence type="ECO:0000256" key="1">
    <source>
        <dbReference type="ARBA" id="ARBA00004776"/>
    </source>
</evidence>
<evidence type="ECO:0000313" key="8">
    <source>
        <dbReference type="Proteomes" id="UP000562045"/>
    </source>
</evidence>
<accession>A0A7Z0CKN3</accession>
<proteinExistence type="inferred from homology"/>
<evidence type="ECO:0000256" key="4">
    <source>
        <dbReference type="ARBA" id="ARBA00022679"/>
    </source>
</evidence>
<evidence type="ECO:0000256" key="3">
    <source>
        <dbReference type="ARBA" id="ARBA00022676"/>
    </source>
</evidence>
<feature type="region of interest" description="Disordered" evidence="5">
    <location>
        <begin position="461"/>
        <end position="492"/>
    </location>
</feature>
<sequence>MTVLAEGFRVRLRDDVVYADGGRLLVGGSPVRAVRLGDRARSLLDGGGLTVEDAATARLARRLLDGNLANPVLDEVEVPLTDLTVVVPVHDRTEQLARCLAALVPLPVIVVDDASERPHLVAEVAHRHGVRVHRLTTNVGPAGARNAGLRLVRTPLVAFVDSDVTIDAARLLDLARHCTDPHVALVGPQVIGKVRSERPRWFERYDAAASSLDLGATGGVVRPGAAVGWLPSACLVGRTDLLTGEPGGGIGGFEDGWRVAEDVDLVWRLVDAGHVVRYDPDVRADHDVRGTVRTWLGRKFFYGTGGADLAARHGDKVAPAVLSPTMALSGWALLQRRWWSLPVAAVAGAATARNLAPHLPVEDGRHAVAARLAAKGTGWAVRQEAGLLLRHWWPLAALAAPFSRQVRRALFSAVAVDMVVFLRERTGVDPLTALAARRLDDLAYGSGLWWGAIRHRSPRCLLPRRPGTTRADGRGEVSATAGRGRRRAARSS</sequence>
<gene>
    <name evidence="7" type="ORF">BJ993_001404</name>
</gene>
<evidence type="ECO:0000256" key="5">
    <source>
        <dbReference type="SAM" id="MobiDB-lite"/>
    </source>
</evidence>
<name>A0A7Z0CKN3_9ACTN</name>
<dbReference type="GO" id="GO:0016757">
    <property type="term" value="F:glycosyltransferase activity"/>
    <property type="evidence" value="ECO:0007669"/>
    <property type="project" value="UniProtKB-KW"/>
</dbReference>
<keyword evidence="4 7" id="KW-0808">Transferase</keyword>
<dbReference type="InterPro" id="IPR029044">
    <property type="entry name" value="Nucleotide-diphossugar_trans"/>
</dbReference>
<dbReference type="AlphaFoldDB" id="A0A7Z0CKN3"/>
<reference evidence="7 8" key="1">
    <citation type="submission" date="2020-07" db="EMBL/GenBank/DDBJ databases">
        <title>Sequencing the genomes of 1000 actinobacteria strains.</title>
        <authorList>
            <person name="Klenk H.-P."/>
        </authorList>
    </citation>
    <scope>NUCLEOTIDE SEQUENCE [LARGE SCALE GENOMIC DNA]</scope>
    <source>
        <strain evidence="7 8">DSM 15131</strain>
    </source>
</reference>
<dbReference type="InterPro" id="IPR001173">
    <property type="entry name" value="Glyco_trans_2-like"/>
</dbReference>
<dbReference type="PANTHER" id="PTHR43179">
    <property type="entry name" value="RHAMNOSYLTRANSFERASE WBBL"/>
    <property type="match status" value="1"/>
</dbReference>
<dbReference type="Proteomes" id="UP000562045">
    <property type="component" value="Unassembled WGS sequence"/>
</dbReference>
<keyword evidence="3" id="KW-0328">Glycosyltransferase</keyword>
<dbReference type="NCBIfam" id="TIGR03965">
    <property type="entry name" value="mycofact_glyco"/>
    <property type="match status" value="1"/>
</dbReference>
<evidence type="ECO:0000259" key="6">
    <source>
        <dbReference type="Pfam" id="PF00535"/>
    </source>
</evidence>
<dbReference type="InterPro" id="IPR023981">
    <property type="entry name" value="MftF"/>
</dbReference>